<dbReference type="EMBL" id="JAAALK010000287">
    <property type="protein sequence ID" value="KAG8060848.1"/>
    <property type="molecule type" value="Genomic_DNA"/>
</dbReference>
<protein>
    <submittedName>
        <fullName evidence="1">Uncharacterized protein</fullName>
    </submittedName>
</protein>
<reference evidence="1" key="2">
    <citation type="submission" date="2021-02" db="EMBL/GenBank/DDBJ databases">
        <authorList>
            <person name="Kimball J.A."/>
            <person name="Haas M.W."/>
            <person name="Macchietto M."/>
            <person name="Kono T."/>
            <person name="Duquette J."/>
            <person name="Shao M."/>
        </authorList>
    </citation>
    <scope>NUCLEOTIDE SEQUENCE</scope>
    <source>
        <tissue evidence="1">Fresh leaf tissue</tissue>
    </source>
</reference>
<comment type="caution">
    <text evidence="1">The sequence shown here is derived from an EMBL/GenBank/DDBJ whole genome shotgun (WGS) entry which is preliminary data.</text>
</comment>
<reference evidence="1" key="1">
    <citation type="journal article" date="2021" name="bioRxiv">
        <title>Whole Genome Assembly and Annotation of Northern Wild Rice, Zizania palustris L., Supports a Whole Genome Duplication in the Zizania Genus.</title>
        <authorList>
            <person name="Haas M."/>
            <person name="Kono T."/>
            <person name="Macchietto M."/>
            <person name="Millas R."/>
            <person name="McGilp L."/>
            <person name="Shao M."/>
            <person name="Duquette J."/>
            <person name="Hirsch C.N."/>
            <person name="Kimball J."/>
        </authorList>
    </citation>
    <scope>NUCLEOTIDE SEQUENCE</scope>
    <source>
        <tissue evidence="1">Fresh leaf tissue</tissue>
    </source>
</reference>
<proteinExistence type="predicted"/>
<dbReference type="Proteomes" id="UP000729402">
    <property type="component" value="Unassembled WGS sequence"/>
</dbReference>
<evidence type="ECO:0000313" key="2">
    <source>
        <dbReference type="Proteomes" id="UP000729402"/>
    </source>
</evidence>
<dbReference type="OrthoDB" id="683818at2759"/>
<name>A0A8J5S951_ZIZPA</name>
<accession>A0A8J5S951</accession>
<keyword evidence="2" id="KW-1185">Reference proteome</keyword>
<gene>
    <name evidence="1" type="ORF">GUJ93_ZPchr0002g24906</name>
</gene>
<dbReference type="AlphaFoldDB" id="A0A8J5S951"/>
<organism evidence="1 2">
    <name type="scientific">Zizania palustris</name>
    <name type="common">Northern wild rice</name>
    <dbReference type="NCBI Taxonomy" id="103762"/>
    <lineage>
        <taxon>Eukaryota</taxon>
        <taxon>Viridiplantae</taxon>
        <taxon>Streptophyta</taxon>
        <taxon>Embryophyta</taxon>
        <taxon>Tracheophyta</taxon>
        <taxon>Spermatophyta</taxon>
        <taxon>Magnoliopsida</taxon>
        <taxon>Liliopsida</taxon>
        <taxon>Poales</taxon>
        <taxon>Poaceae</taxon>
        <taxon>BOP clade</taxon>
        <taxon>Oryzoideae</taxon>
        <taxon>Oryzeae</taxon>
        <taxon>Zizaniinae</taxon>
        <taxon>Zizania</taxon>
    </lineage>
</organism>
<evidence type="ECO:0000313" key="1">
    <source>
        <dbReference type="EMBL" id="KAG8060848.1"/>
    </source>
</evidence>
<sequence length="323" mass="35800">MMAGREAGALELDGPAVVGCGGILLGRGAGSRIGFFLLGTKVDHLRYVFLQLHDLMLQLAILLDHVLCLLAKELNRLVVLLGVKHGLDAAVGTGSVLRHKPERRVLKTIIVDHPQFHEGLEGNALARDVEGWAPKCCREERQVLAGSMNGKGDVAGSCELFHVHTMEFGLKEEPKEGDHPSELPDEALEVTAERIQQVLGKLRQVFSEINHPVFHMAQGDSGKKPIPQEENKEIADTDAKAIRRQADEFNSWLARMEAMDSHELKHYKEQNKDTFNSQKEAAIQKLQQDNKKRKRTVLSPIMGAVMKFHRDDDVDPANPGAAQ</sequence>